<sequence length="440" mass="48298">MAAPEEVSRKRRLLATPLLSSGAYRTLWDGGPPSVLPQGTSWHGSGLSVAAGAKSSISLTSVFNEREPIIDGAPSLKLCMPRPVQKERPQCWKEEKGRQFASDNFDQETHLAVACLDEEEVEHEPKLRKTPEDISLEAAANTIAFHPCRDIIAAGDVDGDVYVYSYSCVEGGNKELWSSGHHLKSCREVSFSHDGYKLYTVSKDKSINILNIEEGRLVTRFSKAHNSALNSLLVIDEHLFATGDDNGELKVWDLRKGTSIMEAKQHEEYITLSSLGQRGKKVACGSSEGTIYLFNWDGFGATSDRFALKAESIDCMVPITESIVCTGSTDGVIRAVHILPNRVIGSIGQHVGEPIEQLAQCHTGLFLASCGHDQKVKFWDISSLRSVIVNDYRKKKKKSGQLKALSSKAFGSGEDFFADLREEPADLKDDDSMATESDSD</sequence>
<gene>
    <name evidence="6" type="ORF">JD844_017070</name>
</gene>
<feature type="repeat" description="WD" evidence="4">
    <location>
        <begin position="222"/>
        <end position="262"/>
    </location>
</feature>
<proteinExistence type="inferred from homology"/>
<dbReference type="PANTHER" id="PTHR44019:SF20">
    <property type="entry name" value="WD REPEAT-CONTAINING PROTEIN 55"/>
    <property type="match status" value="1"/>
</dbReference>
<accession>A0ABQ7SL90</accession>
<evidence type="ECO:0000256" key="2">
    <source>
        <dbReference type="ARBA" id="ARBA00022574"/>
    </source>
</evidence>
<keyword evidence="7" id="KW-1185">Reference proteome</keyword>
<feature type="domain" description="Anaphase-promoting complex subunit 4-like WD40" evidence="5">
    <location>
        <begin position="144"/>
        <end position="226"/>
    </location>
</feature>
<dbReference type="Pfam" id="PF00400">
    <property type="entry name" value="WD40"/>
    <property type="match status" value="1"/>
</dbReference>
<dbReference type="SMART" id="SM00320">
    <property type="entry name" value="WD40"/>
    <property type="match status" value="5"/>
</dbReference>
<dbReference type="EMBL" id="JAIPUX010005289">
    <property type="protein sequence ID" value="KAH0618089.1"/>
    <property type="molecule type" value="Genomic_DNA"/>
</dbReference>
<evidence type="ECO:0000256" key="4">
    <source>
        <dbReference type="PROSITE-ProRule" id="PRU00221"/>
    </source>
</evidence>
<dbReference type="SUPFAM" id="SSF50978">
    <property type="entry name" value="WD40 repeat-like"/>
    <property type="match status" value="1"/>
</dbReference>
<evidence type="ECO:0000256" key="3">
    <source>
        <dbReference type="ARBA" id="ARBA00022737"/>
    </source>
</evidence>
<dbReference type="InterPro" id="IPR015943">
    <property type="entry name" value="WD40/YVTN_repeat-like_dom_sf"/>
</dbReference>
<comment type="similarity">
    <text evidence="1">Belongs to the WD repeat WDR55 family.</text>
</comment>
<comment type="caution">
    <text evidence="6">The sequence shown here is derived from an EMBL/GenBank/DDBJ whole genome shotgun (WGS) entry which is preliminary data.</text>
</comment>
<dbReference type="Gene3D" id="2.130.10.10">
    <property type="entry name" value="YVTN repeat-like/Quinoprotein amine dehydrogenase"/>
    <property type="match status" value="2"/>
</dbReference>
<keyword evidence="2 4" id="KW-0853">WD repeat</keyword>
<organism evidence="6 7">
    <name type="scientific">Phrynosoma platyrhinos</name>
    <name type="common">Desert horned lizard</name>
    <dbReference type="NCBI Taxonomy" id="52577"/>
    <lineage>
        <taxon>Eukaryota</taxon>
        <taxon>Metazoa</taxon>
        <taxon>Chordata</taxon>
        <taxon>Craniata</taxon>
        <taxon>Vertebrata</taxon>
        <taxon>Euteleostomi</taxon>
        <taxon>Lepidosauria</taxon>
        <taxon>Squamata</taxon>
        <taxon>Bifurcata</taxon>
        <taxon>Unidentata</taxon>
        <taxon>Episquamata</taxon>
        <taxon>Toxicofera</taxon>
        <taxon>Iguania</taxon>
        <taxon>Phrynosomatidae</taxon>
        <taxon>Phrynosomatinae</taxon>
        <taxon>Phrynosoma</taxon>
    </lineage>
</organism>
<reference evidence="6 7" key="1">
    <citation type="journal article" date="2022" name="Gigascience">
        <title>A chromosome-level genome assembly and annotation of the desert horned lizard, Phrynosoma platyrhinos, provides insight into chromosomal rearrangements among reptiles.</title>
        <authorList>
            <person name="Koochekian N."/>
            <person name="Ascanio A."/>
            <person name="Farleigh K."/>
            <person name="Card D.C."/>
            <person name="Schield D.R."/>
            <person name="Castoe T.A."/>
            <person name="Jezkova T."/>
        </authorList>
    </citation>
    <scope>NUCLEOTIDE SEQUENCE [LARGE SCALE GENOMIC DNA]</scope>
    <source>
        <strain evidence="6">NK-2021</strain>
    </source>
</reference>
<dbReference type="PANTHER" id="PTHR44019">
    <property type="entry name" value="WD REPEAT-CONTAINING PROTEIN 55"/>
    <property type="match status" value="1"/>
</dbReference>
<dbReference type="PROSITE" id="PS50082">
    <property type="entry name" value="WD_REPEATS_2"/>
    <property type="match status" value="1"/>
</dbReference>
<evidence type="ECO:0000313" key="6">
    <source>
        <dbReference type="EMBL" id="KAH0618089.1"/>
    </source>
</evidence>
<evidence type="ECO:0000313" key="7">
    <source>
        <dbReference type="Proteomes" id="UP000826234"/>
    </source>
</evidence>
<dbReference type="InterPro" id="IPR050505">
    <property type="entry name" value="WDR55/POC1"/>
</dbReference>
<dbReference type="Proteomes" id="UP000826234">
    <property type="component" value="Unassembled WGS sequence"/>
</dbReference>
<evidence type="ECO:0000256" key="1">
    <source>
        <dbReference type="ARBA" id="ARBA00007625"/>
    </source>
</evidence>
<dbReference type="InterPro" id="IPR001680">
    <property type="entry name" value="WD40_rpt"/>
</dbReference>
<dbReference type="InterPro" id="IPR036322">
    <property type="entry name" value="WD40_repeat_dom_sf"/>
</dbReference>
<keyword evidence="3" id="KW-0677">Repeat</keyword>
<dbReference type="Pfam" id="PF12894">
    <property type="entry name" value="ANAPC4_WD40"/>
    <property type="match status" value="1"/>
</dbReference>
<evidence type="ECO:0000259" key="5">
    <source>
        <dbReference type="Pfam" id="PF12894"/>
    </source>
</evidence>
<name>A0ABQ7SL90_PHRPL</name>
<protein>
    <recommendedName>
        <fullName evidence="5">Anaphase-promoting complex subunit 4-like WD40 domain-containing protein</fullName>
    </recommendedName>
</protein>
<dbReference type="InterPro" id="IPR024977">
    <property type="entry name" value="Apc4-like_WD40_dom"/>
</dbReference>